<dbReference type="GO" id="GO:0030288">
    <property type="term" value="C:outer membrane-bounded periplasmic space"/>
    <property type="evidence" value="ECO:0007669"/>
    <property type="project" value="TreeGrafter"/>
</dbReference>
<dbReference type="Proteomes" id="UP000010798">
    <property type="component" value="Chromosome"/>
</dbReference>
<dbReference type="PANTHER" id="PTHR30036:SF7">
    <property type="entry name" value="ABC TRANSPORTER PERIPLASMIC-BINDING PROTEIN YPHF"/>
    <property type="match status" value="1"/>
</dbReference>
<keyword evidence="4" id="KW-0813">Transport</keyword>
<feature type="domain" description="Periplasmic binding protein" evidence="3">
    <location>
        <begin position="45"/>
        <end position="294"/>
    </location>
</feature>
<proteinExistence type="inferred from homology"/>
<dbReference type="OrthoDB" id="569491at2"/>
<dbReference type="EMBL" id="CP003364">
    <property type="protein sequence ID" value="AGA29292.1"/>
    <property type="molecule type" value="Genomic_DNA"/>
</dbReference>
<protein>
    <submittedName>
        <fullName evidence="4">ABC-type sugar transport system, periplasmic component</fullName>
    </submittedName>
</protein>
<dbReference type="InterPro" id="IPR028082">
    <property type="entry name" value="Peripla_BP_I"/>
</dbReference>
<keyword evidence="4" id="KW-0762">Sugar transport</keyword>
<dbReference type="SUPFAM" id="SSF53822">
    <property type="entry name" value="Periplasmic binding protein-like I"/>
    <property type="match status" value="1"/>
</dbReference>
<dbReference type="InterPro" id="IPR050555">
    <property type="entry name" value="Bact_Solute-Bind_Prot2"/>
</dbReference>
<evidence type="ECO:0000313" key="4">
    <source>
        <dbReference type="EMBL" id="AGA29292.1"/>
    </source>
</evidence>
<evidence type="ECO:0000259" key="3">
    <source>
        <dbReference type="Pfam" id="PF13407"/>
    </source>
</evidence>
<accession>L0DJ44</accession>
<dbReference type="RefSeq" id="WP_015248396.1">
    <property type="nucleotide sequence ID" value="NC_019892.1"/>
</dbReference>
<dbReference type="AlphaFoldDB" id="L0DJ44"/>
<dbReference type="PANTHER" id="PTHR30036">
    <property type="entry name" value="D-XYLOSE-BINDING PERIPLASMIC PROTEIN"/>
    <property type="match status" value="1"/>
</dbReference>
<evidence type="ECO:0000313" key="5">
    <source>
        <dbReference type="Proteomes" id="UP000010798"/>
    </source>
</evidence>
<keyword evidence="5" id="KW-1185">Reference proteome</keyword>
<organism evidence="4 5">
    <name type="scientific">Singulisphaera acidiphila (strain ATCC BAA-1392 / DSM 18658 / VKM B-2454 / MOB10)</name>
    <dbReference type="NCBI Taxonomy" id="886293"/>
    <lineage>
        <taxon>Bacteria</taxon>
        <taxon>Pseudomonadati</taxon>
        <taxon>Planctomycetota</taxon>
        <taxon>Planctomycetia</taxon>
        <taxon>Isosphaerales</taxon>
        <taxon>Isosphaeraceae</taxon>
        <taxon>Singulisphaera</taxon>
    </lineage>
</organism>
<gene>
    <name evidence="4" type="ordered locus">Sinac_5140</name>
</gene>
<dbReference type="STRING" id="886293.Sinac_5140"/>
<dbReference type="eggNOG" id="COG1879">
    <property type="taxonomic scope" value="Bacteria"/>
</dbReference>
<comment type="subcellular location">
    <subcellularLocation>
        <location evidence="1">Cell envelope</location>
    </subcellularLocation>
</comment>
<evidence type="ECO:0000256" key="2">
    <source>
        <dbReference type="ARBA" id="ARBA00007639"/>
    </source>
</evidence>
<name>L0DJ44_SINAD</name>
<evidence type="ECO:0000256" key="1">
    <source>
        <dbReference type="ARBA" id="ARBA00004196"/>
    </source>
</evidence>
<dbReference type="Gene3D" id="3.40.50.2300">
    <property type="match status" value="2"/>
</dbReference>
<dbReference type="HOGENOM" id="CLU_037628_3_3_0"/>
<dbReference type="GO" id="GO:0030246">
    <property type="term" value="F:carbohydrate binding"/>
    <property type="evidence" value="ECO:0007669"/>
    <property type="project" value="TreeGrafter"/>
</dbReference>
<comment type="similarity">
    <text evidence="2">Belongs to the bacterial solute-binding protein 2 family.</text>
</comment>
<dbReference type="InterPro" id="IPR025997">
    <property type="entry name" value="SBP_2_dom"/>
</dbReference>
<reference evidence="4 5" key="1">
    <citation type="submission" date="2012-02" db="EMBL/GenBank/DDBJ databases">
        <title>Complete sequence of chromosome of Singulisphaera acidiphila DSM 18658.</title>
        <authorList>
            <consortium name="US DOE Joint Genome Institute (JGI-PGF)"/>
            <person name="Lucas S."/>
            <person name="Copeland A."/>
            <person name="Lapidus A."/>
            <person name="Glavina del Rio T."/>
            <person name="Dalin E."/>
            <person name="Tice H."/>
            <person name="Bruce D."/>
            <person name="Goodwin L."/>
            <person name="Pitluck S."/>
            <person name="Peters L."/>
            <person name="Ovchinnikova G."/>
            <person name="Chertkov O."/>
            <person name="Kyrpides N."/>
            <person name="Mavromatis K."/>
            <person name="Ivanova N."/>
            <person name="Brettin T."/>
            <person name="Detter J.C."/>
            <person name="Han C."/>
            <person name="Larimer F."/>
            <person name="Land M."/>
            <person name="Hauser L."/>
            <person name="Markowitz V."/>
            <person name="Cheng J.-F."/>
            <person name="Hugenholtz P."/>
            <person name="Woyke T."/>
            <person name="Wu D."/>
            <person name="Tindall B."/>
            <person name="Pomrenke H."/>
            <person name="Brambilla E."/>
            <person name="Klenk H.-P."/>
            <person name="Eisen J.A."/>
        </authorList>
    </citation>
    <scope>NUCLEOTIDE SEQUENCE [LARGE SCALE GENOMIC DNA]</scope>
    <source>
        <strain evidence="5">ATCC BAA-1392 / DSM 18658 / VKM B-2454 / MOB10</strain>
    </source>
</reference>
<dbReference type="KEGG" id="saci:Sinac_5140"/>
<sequence length="348" mass="37799">MHTTWTPRKGRWLCVIALLISAGCGESKDTSIPKAGSSPKILFITNGNSDWWSAVEKGMHDGGEKFGAQVEMRRNDGQREGQIRLLEDALSRSDVQGVAVSVLDAATPGIADKMRELEKQGKVVITIDSDGQPDTRKAYIGTNNRKAGEEAGKVSAMLRPQGGKVAMFVGVPSAANAIERREGYFAGAGKAFTQAEIFSDDNDLARALTNVQTAIEKYPDIGVLVGIWSYNAPRIAEEIGKFPDLRKRVTVVTFDLDEQAVEHVEKGRIDAAVCQNPYEMGYQGVRLVKAFVEKDKSTIEEMLPGGATVIDTGVRVIVPTKESPVKGDNVIDIKSMKEWLTSKGLKSS</sequence>
<dbReference type="Pfam" id="PF13407">
    <property type="entry name" value="Peripla_BP_4"/>
    <property type="match status" value="1"/>
</dbReference>